<protein>
    <submittedName>
        <fullName evidence="8">Peptide ABC transporter permease</fullName>
    </submittedName>
</protein>
<comment type="subcellular location">
    <subcellularLocation>
        <location evidence="1">Cell membrane</location>
        <topology evidence="1">Multi-pass membrane protein</topology>
    </subcellularLocation>
</comment>
<evidence type="ECO:0000256" key="2">
    <source>
        <dbReference type="ARBA" id="ARBA00022475"/>
    </source>
</evidence>
<feature type="transmembrane region" description="Helical" evidence="6">
    <location>
        <begin position="245"/>
        <end position="270"/>
    </location>
</feature>
<name>A0A261F1C5_9BIFI</name>
<dbReference type="EMBL" id="MWWQ01000005">
    <property type="protein sequence ID" value="OZG52922.1"/>
    <property type="molecule type" value="Genomic_DNA"/>
</dbReference>
<evidence type="ECO:0000256" key="3">
    <source>
        <dbReference type="ARBA" id="ARBA00022692"/>
    </source>
</evidence>
<proteinExistence type="predicted"/>
<feature type="transmembrane region" description="Helical" evidence="6">
    <location>
        <begin position="616"/>
        <end position="636"/>
    </location>
</feature>
<dbReference type="Proteomes" id="UP000216454">
    <property type="component" value="Unassembled WGS sequence"/>
</dbReference>
<feature type="transmembrane region" description="Helical" evidence="6">
    <location>
        <begin position="567"/>
        <end position="596"/>
    </location>
</feature>
<feature type="transmembrane region" description="Helical" evidence="6">
    <location>
        <begin position="116"/>
        <end position="145"/>
    </location>
</feature>
<evidence type="ECO:0000313" key="9">
    <source>
        <dbReference type="Proteomes" id="UP000216454"/>
    </source>
</evidence>
<organism evidence="8 9">
    <name type="scientific">Pseudoscardovia suis</name>
    <dbReference type="NCBI Taxonomy" id="987063"/>
    <lineage>
        <taxon>Bacteria</taxon>
        <taxon>Bacillati</taxon>
        <taxon>Actinomycetota</taxon>
        <taxon>Actinomycetes</taxon>
        <taxon>Bifidobacteriales</taxon>
        <taxon>Bifidobacteriaceae</taxon>
        <taxon>Pseudoscardovia</taxon>
    </lineage>
</organism>
<sequence>MRFLSLSNQFRHAHRTSYRSLCLSLLFMSALVSTGFLVLCSAQSRDGAPTAVTALQRLETRAYYEGTAEFMSIMVSSCLLASLVLTVSAVGFLVQENRRQYALLYLNGGTPRQVRLMVMVTLGAPGLAAISLGTIIGCGLCFPLAHLLIRIGGAAPTFRIAIHPQGILLTLLFMLLALLLGILLATRRLTHVAPIEAVVGMCAPSHVTGRARIAAAIILGTGGLTVGFTPLSIQAEARIIVQTMLYVVATALAAPLIMPHIAAFVTALSVPFNRAAYLVARQRSLRGGQRAASVALPVIILLLVVCPFLSMMDVGTAESVATDMAQIPSPLVLRSTGTVAGNTEDSSESHYAAALAFARNSSNVESAGVFDAERYAADTGRTVRTALVAKCDRGTLLTNLVIHAVTDGSLNDLDDDAVAVASGYGQVGDTVTLRGTDDTPHTLRIVAVFGSLPGLQPDYIALTDALGTSRGSNAYVMGYLDTGSPLAVQSAWNADSSLSWAHMYTKQEFINYYVAYRKQGRTGVSTFIAGAAFIALIALIQAVGTAVREAAPGDRLLAQICAPRRLVTAIGLIEYTAGVIAAALTSALVFTLIWISMTLITRTDGLSLLPPIPARVFLILILACVAISAMECLAAMRRSSSRRRRRRTSEDNSL</sequence>
<reference evidence="8 9" key="1">
    <citation type="journal article" date="2017" name="BMC Genomics">
        <title>Comparative genomic and phylogenomic analyses of the Bifidobacteriaceae family.</title>
        <authorList>
            <person name="Lugli G.A."/>
            <person name="Milani C."/>
            <person name="Turroni F."/>
            <person name="Duranti S."/>
            <person name="Mancabelli L."/>
            <person name="Mangifesta M."/>
            <person name="Ferrario C."/>
            <person name="Modesto M."/>
            <person name="Mattarelli P."/>
            <person name="Jiri K."/>
            <person name="van Sinderen D."/>
            <person name="Ventura M."/>
        </authorList>
    </citation>
    <scope>NUCLEOTIDE SEQUENCE [LARGE SCALE GENOMIC DNA]</scope>
    <source>
        <strain evidence="8 9">DSM 24744</strain>
    </source>
</reference>
<evidence type="ECO:0000256" key="4">
    <source>
        <dbReference type="ARBA" id="ARBA00022989"/>
    </source>
</evidence>
<feature type="transmembrane region" description="Helical" evidence="6">
    <location>
        <begin position="527"/>
        <end position="547"/>
    </location>
</feature>
<dbReference type="GO" id="GO:0005886">
    <property type="term" value="C:plasma membrane"/>
    <property type="evidence" value="ECO:0007669"/>
    <property type="project" value="UniProtKB-SubCell"/>
</dbReference>
<dbReference type="AlphaFoldDB" id="A0A261F1C5"/>
<keyword evidence="2" id="KW-1003">Cell membrane</keyword>
<keyword evidence="4 6" id="KW-1133">Transmembrane helix</keyword>
<keyword evidence="3 6" id="KW-0812">Transmembrane</keyword>
<feature type="transmembrane region" description="Helical" evidence="6">
    <location>
        <begin position="213"/>
        <end position="233"/>
    </location>
</feature>
<evidence type="ECO:0000256" key="1">
    <source>
        <dbReference type="ARBA" id="ARBA00004651"/>
    </source>
</evidence>
<keyword evidence="9" id="KW-1185">Reference proteome</keyword>
<accession>A0A261F1C5</accession>
<feature type="transmembrane region" description="Helical" evidence="6">
    <location>
        <begin position="291"/>
        <end position="312"/>
    </location>
</feature>
<feature type="transmembrane region" description="Helical" evidence="6">
    <location>
        <begin position="71"/>
        <end position="95"/>
    </location>
</feature>
<gene>
    <name evidence="8" type="ORF">PSSU_0540</name>
</gene>
<evidence type="ECO:0000313" key="8">
    <source>
        <dbReference type="EMBL" id="OZG52922.1"/>
    </source>
</evidence>
<feature type="domain" description="ABC3 transporter permease C-terminal" evidence="7">
    <location>
        <begin position="73"/>
        <end position="192"/>
    </location>
</feature>
<dbReference type="Pfam" id="PF02687">
    <property type="entry name" value="FtsX"/>
    <property type="match status" value="1"/>
</dbReference>
<evidence type="ECO:0000256" key="5">
    <source>
        <dbReference type="ARBA" id="ARBA00023136"/>
    </source>
</evidence>
<evidence type="ECO:0000259" key="7">
    <source>
        <dbReference type="Pfam" id="PF02687"/>
    </source>
</evidence>
<dbReference type="InterPro" id="IPR003838">
    <property type="entry name" value="ABC3_permease_C"/>
</dbReference>
<comment type="caution">
    <text evidence="8">The sequence shown here is derived from an EMBL/GenBank/DDBJ whole genome shotgun (WGS) entry which is preliminary data.</text>
</comment>
<evidence type="ECO:0000256" key="6">
    <source>
        <dbReference type="SAM" id="Phobius"/>
    </source>
</evidence>
<keyword evidence="5 6" id="KW-0472">Membrane</keyword>
<feature type="transmembrane region" description="Helical" evidence="6">
    <location>
        <begin position="165"/>
        <end position="185"/>
    </location>
</feature>